<name>A0A7R8UR34_HERIL</name>
<dbReference type="PANTHER" id="PTHR12243">
    <property type="entry name" value="MADF DOMAIN TRANSCRIPTION FACTOR"/>
    <property type="match status" value="1"/>
</dbReference>
<dbReference type="PANTHER" id="PTHR12243:SF67">
    <property type="entry name" value="COREPRESSOR OF PANGOLIN, ISOFORM A-RELATED"/>
    <property type="match status" value="1"/>
</dbReference>
<dbReference type="InterPro" id="IPR006578">
    <property type="entry name" value="MADF-dom"/>
</dbReference>
<feature type="region of interest" description="Disordered" evidence="1">
    <location>
        <begin position="98"/>
        <end position="124"/>
    </location>
</feature>
<feature type="compositionally biased region" description="Low complexity" evidence="1">
    <location>
        <begin position="51"/>
        <end position="64"/>
    </location>
</feature>
<dbReference type="InParanoid" id="A0A7R8UR34"/>
<dbReference type="AlphaFoldDB" id="A0A7R8UR34"/>
<sequence length="402" mass="44760">MSSEEIDSTTKQENGGAQFPANTTASISANSQKRKLSQDDSSSDDAKRLRANNGGANNAPASSNTDAAPQIVVGEQGPPAVSGSADPAAVVKVEIKEEPAEHAEEGTEVKTEPDEAAVKEEATSSVRDSCQYGIKCYRNDTTSPTPSKKQWTSKDIRKMLKMVEERPVIWQVDYSDRTSRPNAFLEIEKELAFPALEIKRKLHNMRCTFRNQFKNSQFLNRPVKWKYFDAMKFMYSSAFTSDGADPWDDDVPTKSSMQQKPDVPWKKRFRESHSNNSNKQMNVSKTITNVPSTPDVIENDKTEISNHNQDDCSAFGTYVADTIRNLPEDFKELAKKQIAHLLFDITAHTDSRLCTPILDNAETISMDSSASTLSVAPDSIYGMYPQAVSNETHEIQLGLHEF</sequence>
<evidence type="ECO:0000313" key="3">
    <source>
        <dbReference type="EMBL" id="CAD7085190.1"/>
    </source>
</evidence>
<dbReference type="OrthoDB" id="8064265at2759"/>
<dbReference type="SMART" id="SM00595">
    <property type="entry name" value="MADF"/>
    <property type="match status" value="1"/>
</dbReference>
<dbReference type="EMBL" id="LR899011">
    <property type="protein sequence ID" value="CAD7085190.1"/>
    <property type="molecule type" value="Genomic_DNA"/>
</dbReference>
<protein>
    <recommendedName>
        <fullName evidence="2">MADF domain-containing protein</fullName>
    </recommendedName>
</protein>
<gene>
    <name evidence="3" type="ORF">HERILL_LOCUS8050</name>
</gene>
<evidence type="ECO:0000313" key="4">
    <source>
        <dbReference type="Proteomes" id="UP000594454"/>
    </source>
</evidence>
<feature type="domain" description="MADF" evidence="2">
    <location>
        <begin position="158"/>
        <end position="239"/>
    </location>
</feature>
<accession>A0A7R8UR34</accession>
<dbReference type="Pfam" id="PF10545">
    <property type="entry name" value="MADF_DNA_bdg"/>
    <property type="match status" value="1"/>
</dbReference>
<proteinExistence type="predicted"/>
<dbReference type="Proteomes" id="UP000594454">
    <property type="component" value="Chromosome 3"/>
</dbReference>
<dbReference type="PROSITE" id="PS51029">
    <property type="entry name" value="MADF"/>
    <property type="match status" value="1"/>
</dbReference>
<feature type="region of interest" description="Disordered" evidence="1">
    <location>
        <begin position="1"/>
        <end position="86"/>
    </location>
</feature>
<organism evidence="3 4">
    <name type="scientific">Hermetia illucens</name>
    <name type="common">Black soldier fly</name>
    <dbReference type="NCBI Taxonomy" id="343691"/>
    <lineage>
        <taxon>Eukaryota</taxon>
        <taxon>Metazoa</taxon>
        <taxon>Ecdysozoa</taxon>
        <taxon>Arthropoda</taxon>
        <taxon>Hexapoda</taxon>
        <taxon>Insecta</taxon>
        <taxon>Pterygota</taxon>
        <taxon>Neoptera</taxon>
        <taxon>Endopterygota</taxon>
        <taxon>Diptera</taxon>
        <taxon>Brachycera</taxon>
        <taxon>Stratiomyomorpha</taxon>
        <taxon>Stratiomyidae</taxon>
        <taxon>Hermetiinae</taxon>
        <taxon>Hermetia</taxon>
    </lineage>
</organism>
<dbReference type="InterPro" id="IPR039353">
    <property type="entry name" value="TF_Adf1"/>
</dbReference>
<feature type="compositionally biased region" description="Basic and acidic residues" evidence="1">
    <location>
        <begin position="98"/>
        <end position="122"/>
    </location>
</feature>
<reference evidence="3 4" key="1">
    <citation type="submission" date="2020-11" db="EMBL/GenBank/DDBJ databases">
        <authorList>
            <person name="Wallbank WR R."/>
            <person name="Pardo Diaz C."/>
            <person name="Kozak K."/>
            <person name="Martin S."/>
            <person name="Jiggins C."/>
            <person name="Moest M."/>
            <person name="Warren A I."/>
            <person name="Generalovic N T."/>
            <person name="Byers J.R.P. K."/>
            <person name="Montejo-Kovacevich G."/>
            <person name="Yen C E."/>
        </authorList>
    </citation>
    <scope>NUCLEOTIDE SEQUENCE [LARGE SCALE GENOMIC DNA]</scope>
</reference>
<evidence type="ECO:0000256" key="1">
    <source>
        <dbReference type="SAM" id="MobiDB-lite"/>
    </source>
</evidence>
<feature type="compositionally biased region" description="Polar residues" evidence="1">
    <location>
        <begin position="8"/>
        <end position="31"/>
    </location>
</feature>
<keyword evidence="4" id="KW-1185">Reference proteome</keyword>
<evidence type="ECO:0000259" key="2">
    <source>
        <dbReference type="PROSITE" id="PS51029"/>
    </source>
</evidence>